<keyword evidence="3" id="KW-1185">Reference proteome</keyword>
<feature type="non-terminal residue" evidence="2">
    <location>
        <position position="1"/>
    </location>
</feature>
<name>A0ABC8R695_9AQUA</name>
<organism evidence="2 3">
    <name type="scientific">Ilex paraguariensis</name>
    <name type="common">yerba mate</name>
    <dbReference type="NCBI Taxonomy" id="185542"/>
    <lineage>
        <taxon>Eukaryota</taxon>
        <taxon>Viridiplantae</taxon>
        <taxon>Streptophyta</taxon>
        <taxon>Embryophyta</taxon>
        <taxon>Tracheophyta</taxon>
        <taxon>Spermatophyta</taxon>
        <taxon>Magnoliopsida</taxon>
        <taxon>eudicotyledons</taxon>
        <taxon>Gunneridae</taxon>
        <taxon>Pentapetalae</taxon>
        <taxon>asterids</taxon>
        <taxon>campanulids</taxon>
        <taxon>Aquifoliales</taxon>
        <taxon>Aquifoliaceae</taxon>
        <taxon>Ilex</taxon>
    </lineage>
</organism>
<feature type="compositionally biased region" description="Polar residues" evidence="1">
    <location>
        <begin position="45"/>
        <end position="60"/>
    </location>
</feature>
<gene>
    <name evidence="2" type="ORF">ILEXP_LOCUS7732</name>
</gene>
<evidence type="ECO:0000313" key="3">
    <source>
        <dbReference type="Proteomes" id="UP001642360"/>
    </source>
</evidence>
<dbReference type="Proteomes" id="UP001642360">
    <property type="component" value="Unassembled WGS sequence"/>
</dbReference>
<reference evidence="2 3" key="1">
    <citation type="submission" date="2024-02" db="EMBL/GenBank/DDBJ databases">
        <authorList>
            <person name="Vignale AGUSTIN F."/>
            <person name="Sosa J E."/>
            <person name="Modenutti C."/>
        </authorList>
    </citation>
    <scope>NUCLEOTIDE SEQUENCE [LARGE SCALE GENOMIC DNA]</scope>
</reference>
<accession>A0ABC8R695</accession>
<dbReference type="AlphaFoldDB" id="A0ABC8R695"/>
<proteinExistence type="predicted"/>
<dbReference type="EMBL" id="CAUOFW020001031">
    <property type="protein sequence ID" value="CAK9140288.1"/>
    <property type="molecule type" value="Genomic_DNA"/>
</dbReference>
<evidence type="ECO:0000256" key="1">
    <source>
        <dbReference type="SAM" id="MobiDB-lite"/>
    </source>
</evidence>
<feature type="region of interest" description="Disordered" evidence="1">
    <location>
        <begin position="1"/>
        <end position="60"/>
    </location>
</feature>
<evidence type="ECO:0000313" key="2">
    <source>
        <dbReference type="EMBL" id="CAK9140288.1"/>
    </source>
</evidence>
<protein>
    <submittedName>
        <fullName evidence="2">Uncharacterized protein</fullName>
    </submittedName>
</protein>
<sequence>PIAGPIHSSPPHSPHQSGPLFSPPIDHSPPISTPILTPALDEDSTATGSSAPTDKDISTSPIVTCRRSTRTHHLPSARLCLSHASAHSIANFFASSLLGYSFSSFQFCFL</sequence>
<comment type="caution">
    <text evidence="2">The sequence shown here is derived from an EMBL/GenBank/DDBJ whole genome shotgun (WGS) entry which is preliminary data.</text>
</comment>